<dbReference type="Proteomes" id="UP000078397">
    <property type="component" value="Unassembled WGS sequence"/>
</dbReference>
<feature type="region of interest" description="Disordered" evidence="1">
    <location>
        <begin position="92"/>
        <end position="115"/>
    </location>
</feature>
<dbReference type="EMBL" id="LSBJ02000003">
    <property type="protein sequence ID" value="OWT43191.1"/>
    <property type="molecule type" value="Genomic_DNA"/>
</dbReference>
<keyword evidence="3" id="KW-1185">Reference proteome</keyword>
<dbReference type="GeneID" id="33936569"/>
<feature type="compositionally biased region" description="Basic and acidic residues" evidence="1">
    <location>
        <begin position="94"/>
        <end position="105"/>
    </location>
</feature>
<gene>
    <name evidence="2" type="ORF">VFPPC_17633</name>
</gene>
<dbReference type="AlphaFoldDB" id="A0A219AR07"/>
<evidence type="ECO:0000313" key="3">
    <source>
        <dbReference type="Proteomes" id="UP000078397"/>
    </source>
</evidence>
<accession>A0A219AR07</accession>
<comment type="caution">
    <text evidence="2">The sequence shown here is derived from an EMBL/GenBank/DDBJ whole genome shotgun (WGS) entry which is preliminary data.</text>
</comment>
<dbReference type="KEGG" id="pchm:VFPPC_17633"/>
<name>A0A219AR07_METCM</name>
<organism evidence="2 3">
    <name type="scientific">Pochonia chlamydosporia 170</name>
    <dbReference type="NCBI Taxonomy" id="1380566"/>
    <lineage>
        <taxon>Eukaryota</taxon>
        <taxon>Fungi</taxon>
        <taxon>Dikarya</taxon>
        <taxon>Ascomycota</taxon>
        <taxon>Pezizomycotina</taxon>
        <taxon>Sordariomycetes</taxon>
        <taxon>Hypocreomycetidae</taxon>
        <taxon>Hypocreales</taxon>
        <taxon>Clavicipitaceae</taxon>
        <taxon>Pochonia</taxon>
    </lineage>
</organism>
<reference evidence="2 3" key="1">
    <citation type="journal article" date="2016" name="PLoS Pathog.">
        <title>Biosynthesis of antibiotic leucinostatins in bio-control fungus Purpureocillium lilacinum and their inhibition on phytophthora revealed by genome mining.</title>
        <authorList>
            <person name="Wang G."/>
            <person name="Liu Z."/>
            <person name="Lin R."/>
            <person name="Li E."/>
            <person name="Mao Z."/>
            <person name="Ling J."/>
            <person name="Yang Y."/>
            <person name="Yin W.B."/>
            <person name="Xie B."/>
        </authorList>
    </citation>
    <scope>NUCLEOTIDE SEQUENCE [LARGE SCALE GENOMIC DNA]</scope>
    <source>
        <strain evidence="2">170</strain>
    </source>
</reference>
<evidence type="ECO:0000256" key="1">
    <source>
        <dbReference type="SAM" id="MobiDB-lite"/>
    </source>
</evidence>
<evidence type="ECO:0000313" key="2">
    <source>
        <dbReference type="EMBL" id="OWT43191.1"/>
    </source>
</evidence>
<dbReference type="RefSeq" id="XP_022285637.1">
    <property type="nucleotide sequence ID" value="XM_022429325.1"/>
</dbReference>
<protein>
    <submittedName>
        <fullName evidence="2">Uncharacterized protein</fullName>
    </submittedName>
</protein>
<proteinExistence type="predicted"/>
<sequence>MEQSGNVRMGFQSQWPHHVHRAETNARNAGLRQWCSSQFLSQDPCLTESFRKAVSGYMLSLGKTNQACHVSSCGVFSISGISNHCPKGVNSTTCREKMSTSHHEASPAAYPDPTA</sequence>